<dbReference type="InterPro" id="IPR001867">
    <property type="entry name" value="OmpR/PhoB-type_DNA-bd"/>
</dbReference>
<dbReference type="PROSITE" id="PS51755">
    <property type="entry name" value="OMPR_PHOB"/>
    <property type="match status" value="1"/>
</dbReference>
<evidence type="ECO:0000259" key="5">
    <source>
        <dbReference type="PROSITE" id="PS50110"/>
    </source>
</evidence>
<keyword evidence="8" id="KW-1185">Reference proteome</keyword>
<feature type="domain" description="OmpR/PhoB-type" evidence="6">
    <location>
        <begin position="174"/>
        <end position="272"/>
    </location>
</feature>
<evidence type="ECO:0000313" key="8">
    <source>
        <dbReference type="Proteomes" id="UP000812844"/>
    </source>
</evidence>
<feature type="modified residue" description="4-aspartylphosphate" evidence="2">
    <location>
        <position position="59"/>
    </location>
</feature>
<dbReference type="RefSeq" id="WP_219080495.1">
    <property type="nucleotide sequence ID" value="NZ_JAHBBD010000005.1"/>
</dbReference>
<keyword evidence="1 3" id="KW-0238">DNA-binding</keyword>
<dbReference type="Pfam" id="PF00072">
    <property type="entry name" value="Response_reg"/>
    <property type="match status" value="1"/>
</dbReference>
<feature type="DNA-binding region" description="OmpR/PhoB-type" evidence="3">
    <location>
        <begin position="174"/>
        <end position="272"/>
    </location>
</feature>
<dbReference type="Proteomes" id="UP000812844">
    <property type="component" value="Unassembled WGS sequence"/>
</dbReference>
<dbReference type="EMBL" id="JAHBBD010000005">
    <property type="protein sequence ID" value="MBW3082401.1"/>
    <property type="molecule type" value="Genomic_DNA"/>
</dbReference>
<dbReference type="SMART" id="SM00862">
    <property type="entry name" value="Trans_reg_C"/>
    <property type="match status" value="1"/>
</dbReference>
<evidence type="ECO:0000256" key="4">
    <source>
        <dbReference type="SAM" id="MobiDB-lite"/>
    </source>
</evidence>
<evidence type="ECO:0000256" key="2">
    <source>
        <dbReference type="PROSITE-ProRule" id="PRU00169"/>
    </source>
</evidence>
<name>A0ABS6W7E3_9BIFI</name>
<evidence type="ECO:0000256" key="1">
    <source>
        <dbReference type="ARBA" id="ARBA00023125"/>
    </source>
</evidence>
<dbReference type="PANTHER" id="PTHR48111">
    <property type="entry name" value="REGULATOR OF RPOS"/>
    <property type="match status" value="1"/>
</dbReference>
<dbReference type="CDD" id="cd00383">
    <property type="entry name" value="trans_reg_C"/>
    <property type="match status" value="1"/>
</dbReference>
<dbReference type="PANTHER" id="PTHR48111:SF2">
    <property type="entry name" value="RESPONSE REGULATOR SAER"/>
    <property type="match status" value="1"/>
</dbReference>
<gene>
    <name evidence="7" type="ORF">KIH73_03240</name>
</gene>
<dbReference type="SMART" id="SM00448">
    <property type="entry name" value="REC"/>
    <property type="match status" value="1"/>
</dbReference>
<keyword evidence="2" id="KW-0597">Phosphoprotein</keyword>
<dbReference type="Pfam" id="PF00486">
    <property type="entry name" value="Trans_reg_C"/>
    <property type="match status" value="1"/>
</dbReference>
<comment type="caution">
    <text evidence="7">The sequence shown here is derived from an EMBL/GenBank/DDBJ whole genome shotgun (WGS) entry which is preliminary data.</text>
</comment>
<dbReference type="InterPro" id="IPR001789">
    <property type="entry name" value="Sig_transdc_resp-reg_receiver"/>
</dbReference>
<protein>
    <submittedName>
        <fullName evidence="7">Response regulator transcription factor</fullName>
    </submittedName>
</protein>
<organism evidence="7 8">
    <name type="scientific">Bifidobacterium phasiani</name>
    <dbReference type="NCBI Taxonomy" id="2834431"/>
    <lineage>
        <taxon>Bacteria</taxon>
        <taxon>Bacillati</taxon>
        <taxon>Actinomycetota</taxon>
        <taxon>Actinomycetes</taxon>
        <taxon>Bifidobacteriales</taxon>
        <taxon>Bifidobacteriaceae</taxon>
        <taxon>Bifidobacterium</taxon>
    </lineage>
</organism>
<evidence type="ECO:0000259" key="6">
    <source>
        <dbReference type="PROSITE" id="PS51755"/>
    </source>
</evidence>
<dbReference type="InterPro" id="IPR039420">
    <property type="entry name" value="WalR-like"/>
</dbReference>
<proteinExistence type="predicted"/>
<evidence type="ECO:0000256" key="3">
    <source>
        <dbReference type="PROSITE-ProRule" id="PRU01091"/>
    </source>
</evidence>
<reference evidence="7 8" key="1">
    <citation type="submission" date="2021-05" db="EMBL/GenBank/DDBJ databases">
        <title>Phylogenetic classification of ten novel species belonging to the genus Bifidobacterium comprising B. colchicus sp. nov., B. abeli sp. nov., B. bicoloris sp. nov., B. guerezis sp. nov., B. rosaliae sp. nov., B. santillanensis sp. nov., B. argentati sp. nov., B. amazzoni sp. nov., B. pluviali sp. nov., and B. pinnaculum sp. nov.</title>
        <authorList>
            <person name="Lugli G.A."/>
            <person name="Ruiz Garcia L."/>
            <person name="Margolles A."/>
            <person name="Ventura M."/>
        </authorList>
    </citation>
    <scope>NUCLEOTIDE SEQUENCE [LARGE SCALE GENOMIC DNA]</scope>
    <source>
        <strain evidence="7 8">6T3</strain>
    </source>
</reference>
<feature type="domain" description="Response regulatory" evidence="5">
    <location>
        <begin position="5"/>
        <end position="124"/>
    </location>
</feature>
<accession>A0ABS6W7E3</accession>
<dbReference type="PROSITE" id="PS50110">
    <property type="entry name" value="RESPONSE_REGULATORY"/>
    <property type="match status" value="1"/>
</dbReference>
<feature type="region of interest" description="Disordered" evidence="4">
    <location>
        <begin position="129"/>
        <end position="170"/>
    </location>
</feature>
<sequence length="274" mass="28697">MGGTRILVVEDDADINEVVCTQLTRRGYACVPAYSGSEARMALDLAAAAGEPYGLVVTDLMLPGVRGEELVAGLRASGAGAPIIVISARGSVDDRVALLRMGADDYLVKPFDLNELSARVEAQLRGRGLGAGRGGGDADTAGDAAAGGGGLSPRHNVHVGAGASTGGGAPSTRHNVLVAGRWTMDVEAHSFLVDGEPVTLTNIEFAIVELLLEHPDTVFTRQQVYELCWGEPYVVDDNTVTAHISKIRAKLRPTGTEGYIRTVWGLGLKLAVPR</sequence>
<evidence type="ECO:0000313" key="7">
    <source>
        <dbReference type="EMBL" id="MBW3082401.1"/>
    </source>
</evidence>